<evidence type="ECO:0000256" key="1">
    <source>
        <dbReference type="ARBA" id="ARBA00022801"/>
    </source>
</evidence>
<organism evidence="3">
    <name type="scientific">Tuwongella immobilis</name>
    <dbReference type="NCBI Taxonomy" id="692036"/>
    <lineage>
        <taxon>Bacteria</taxon>
        <taxon>Pseudomonadati</taxon>
        <taxon>Planctomycetota</taxon>
        <taxon>Planctomycetia</taxon>
        <taxon>Gemmatales</taxon>
        <taxon>Gemmataceae</taxon>
        <taxon>Tuwongella</taxon>
    </lineage>
</organism>
<dbReference type="EMBL" id="LR586016">
    <property type="protein sequence ID" value="VIP03314.1"/>
    <property type="molecule type" value="Genomic_DNA"/>
</dbReference>
<dbReference type="RefSeq" id="WP_162658396.1">
    <property type="nucleotide sequence ID" value="NZ_LR593887.1"/>
</dbReference>
<dbReference type="SUPFAM" id="SSF53474">
    <property type="entry name" value="alpha/beta-Hydrolases"/>
    <property type="match status" value="1"/>
</dbReference>
<gene>
    <name evidence="3" type="ORF">GMBLW1_06460</name>
</gene>
<reference evidence="3" key="1">
    <citation type="submission" date="2019-04" db="EMBL/GenBank/DDBJ databases">
        <authorList>
            <consortium name="Science for Life Laboratories"/>
        </authorList>
    </citation>
    <scope>NUCLEOTIDE SEQUENCE</scope>
    <source>
        <strain evidence="3">MBLW1</strain>
    </source>
</reference>
<dbReference type="KEGG" id="tim:GMBLW1_06460"/>
<dbReference type="PANTHER" id="PTHR22946:SF9">
    <property type="entry name" value="POLYKETIDE TRANSFERASE AF380"/>
    <property type="match status" value="1"/>
</dbReference>
<dbReference type="GO" id="GO:0052689">
    <property type="term" value="F:carboxylic ester hydrolase activity"/>
    <property type="evidence" value="ECO:0007669"/>
    <property type="project" value="UniProtKB-ARBA"/>
</dbReference>
<dbReference type="Gene3D" id="3.40.50.1820">
    <property type="entry name" value="alpha/beta hydrolase"/>
    <property type="match status" value="1"/>
</dbReference>
<protein>
    <recommendedName>
        <fullName evidence="2">Dienelactone hydrolase domain-containing protein</fullName>
    </recommendedName>
</protein>
<keyword evidence="4" id="KW-1185">Reference proteome</keyword>
<evidence type="ECO:0000313" key="3">
    <source>
        <dbReference type="EMBL" id="VIP03314.1"/>
    </source>
</evidence>
<dbReference type="InterPro" id="IPR050261">
    <property type="entry name" value="FrsA_esterase"/>
</dbReference>
<name>A0A6C2YPI8_9BACT</name>
<evidence type="ECO:0000259" key="2">
    <source>
        <dbReference type="Pfam" id="PF01738"/>
    </source>
</evidence>
<dbReference type="PANTHER" id="PTHR22946">
    <property type="entry name" value="DIENELACTONE HYDROLASE DOMAIN-CONTAINING PROTEIN-RELATED"/>
    <property type="match status" value="1"/>
</dbReference>
<feature type="domain" description="Dienelactone hydrolase" evidence="2">
    <location>
        <begin position="98"/>
        <end position="299"/>
    </location>
</feature>
<dbReference type="InterPro" id="IPR002925">
    <property type="entry name" value="Dienelactn_hydro"/>
</dbReference>
<evidence type="ECO:0000313" key="4">
    <source>
        <dbReference type="Proteomes" id="UP000464378"/>
    </source>
</evidence>
<dbReference type="InterPro" id="IPR029058">
    <property type="entry name" value="AB_hydrolase_fold"/>
</dbReference>
<dbReference type="Proteomes" id="UP000464378">
    <property type="component" value="Chromosome"/>
</dbReference>
<proteinExistence type="predicted"/>
<dbReference type="AlphaFoldDB" id="A0A6C2YPI8"/>
<accession>A0A6C2YPI8</accession>
<sequence length="333" mass="36980">MKTAVTWILSLGLFGIGSILLGSHTVYAEHPPTGEFLVTPSSEDSQIPTGYRLRKENTPFTLVKERAFDVSGFDLFHLSFPSQVKSPFEVNNTVHAEYYRPRGKGPFPAVIILDVLAGDQLLSRTMGRLFAQNGIAGLFVQMAYYGPRRPAERYVRLLTPNLEHTSEAIRQSVVDCRSAVCWLESRPEVNPKKLGIIGTSMGSFIAGLTGAMEPRINKVALLLGGGGLVDAYFDHPRGAPLRTLEAFFPGSKERIKGWIRSIDTLTYADRLKSRNLLIIAAAHDDIVPAKAAQQLWEASGKQKIIWLNTNHYGAIAYLIPMMHHVLNHFRDQP</sequence>
<dbReference type="EMBL" id="LR593887">
    <property type="protein sequence ID" value="VTS03999.1"/>
    <property type="molecule type" value="Genomic_DNA"/>
</dbReference>
<dbReference type="Pfam" id="PF01738">
    <property type="entry name" value="DLH"/>
    <property type="match status" value="1"/>
</dbReference>
<keyword evidence="1 3" id="KW-0378">Hydrolase</keyword>
<dbReference type="InParanoid" id="A0A6C2YPI8"/>